<evidence type="ECO:0000256" key="6">
    <source>
        <dbReference type="ARBA" id="ARBA00022741"/>
    </source>
</evidence>
<dbReference type="InterPro" id="IPR002312">
    <property type="entry name" value="Asp/Asn-tRNA-synth_IIb"/>
</dbReference>
<evidence type="ECO:0000256" key="1">
    <source>
        <dbReference type="ARBA" id="ARBA00004496"/>
    </source>
</evidence>
<dbReference type="InterPro" id="IPR004365">
    <property type="entry name" value="NA-bd_OB_tRNA"/>
</dbReference>
<dbReference type="InterPro" id="IPR006195">
    <property type="entry name" value="aa-tRNA-synth_II"/>
</dbReference>
<feature type="coiled-coil region" evidence="12">
    <location>
        <begin position="85"/>
        <end position="117"/>
    </location>
</feature>
<dbReference type="SUPFAM" id="SSF50249">
    <property type="entry name" value="Nucleic acid-binding proteins"/>
    <property type="match status" value="1"/>
</dbReference>
<dbReference type="CDD" id="cd00776">
    <property type="entry name" value="AsxRS_core"/>
    <property type="match status" value="1"/>
</dbReference>
<dbReference type="Proteomes" id="UP000245609">
    <property type="component" value="Unassembled WGS sequence"/>
</dbReference>
<feature type="domain" description="Aminoacyl-transfer RNA synthetases class-II family profile" evidence="13">
    <location>
        <begin position="273"/>
        <end position="568"/>
    </location>
</feature>
<keyword evidence="7" id="KW-0067">ATP-binding</keyword>
<dbReference type="InterPro" id="IPR045864">
    <property type="entry name" value="aa-tRNA-synth_II/BPL/LPL"/>
</dbReference>
<dbReference type="GO" id="GO:0004816">
    <property type="term" value="F:asparagine-tRNA ligase activity"/>
    <property type="evidence" value="ECO:0007669"/>
    <property type="project" value="UniProtKB-EC"/>
</dbReference>
<evidence type="ECO:0000256" key="4">
    <source>
        <dbReference type="ARBA" id="ARBA00022490"/>
    </source>
</evidence>
<dbReference type="Pfam" id="PF01336">
    <property type="entry name" value="tRNA_anti-codon"/>
    <property type="match status" value="1"/>
</dbReference>
<dbReference type="STRING" id="133381.A0A2T9ZJZ0"/>
<evidence type="ECO:0000256" key="7">
    <source>
        <dbReference type="ARBA" id="ARBA00022840"/>
    </source>
</evidence>
<dbReference type="Gene3D" id="3.30.930.10">
    <property type="entry name" value="Bira Bifunctional Protein, Domain 2"/>
    <property type="match status" value="1"/>
</dbReference>
<keyword evidence="15" id="KW-1185">Reference proteome</keyword>
<evidence type="ECO:0000256" key="2">
    <source>
        <dbReference type="ARBA" id="ARBA00008226"/>
    </source>
</evidence>
<dbReference type="GO" id="GO:0003676">
    <property type="term" value="F:nucleic acid binding"/>
    <property type="evidence" value="ECO:0007669"/>
    <property type="project" value="InterPro"/>
</dbReference>
<keyword evidence="12" id="KW-0175">Coiled coil</keyword>
<protein>
    <recommendedName>
        <fullName evidence="3">asparagine--tRNA ligase</fullName>
        <ecNumber evidence="3">6.1.1.22</ecNumber>
    </recommendedName>
    <alternativeName>
        <fullName evidence="10">Asparaginyl-tRNA synthetase</fullName>
    </alternativeName>
</protein>
<dbReference type="PANTHER" id="PTHR22594:SF16">
    <property type="entry name" value="ASPARAGINE--TRNA LIGASE, CYTOPLASMIC"/>
    <property type="match status" value="1"/>
</dbReference>
<comment type="subcellular location">
    <subcellularLocation>
        <location evidence="1">Cytoplasm</location>
    </subcellularLocation>
</comment>
<evidence type="ECO:0000256" key="5">
    <source>
        <dbReference type="ARBA" id="ARBA00022598"/>
    </source>
</evidence>
<proteinExistence type="inferred from homology"/>
<dbReference type="InterPro" id="IPR048952">
    <property type="entry name" value="AsnRS_N"/>
</dbReference>
<reference evidence="14 15" key="1">
    <citation type="journal article" date="2018" name="MBio">
        <title>Comparative Genomics Reveals the Core Gene Toolbox for the Fungus-Insect Symbiosis.</title>
        <authorList>
            <person name="Wang Y."/>
            <person name="Stata M."/>
            <person name="Wang W."/>
            <person name="Stajich J.E."/>
            <person name="White M.M."/>
            <person name="Moncalvo J.M."/>
        </authorList>
    </citation>
    <scope>NUCLEOTIDE SEQUENCE [LARGE SCALE GENOMIC DNA]</scope>
    <source>
        <strain evidence="14 15">SC-DP-2</strain>
    </source>
</reference>
<dbReference type="AlphaFoldDB" id="A0A2T9ZJZ0"/>
<sequence>MTEELTQKLQQLSTGKKAVYIDELSGSDDSGNGSEQSPFKTALAALISVSGESDNLEFLVKKAPSTPEEVVSYNPIASSALKKAKKGYELHVKKTKKQAEQKEKESLAALAKQEEESRRIEESKSIIIKEDESLPAATTVKISHCSDYRGKRVKVYGWVHRLRVQGKDFMFIVLRDGTGFLQCVLTGRLCNTYDAITLTLETSVVLYGTVTAVPEGKSAPGGHELIVDYWEVISKAPGGNEAISNKVSSDSDPSLLYNQRHLVIRGETASSVLKLRSYTVKAFRDYFDSIEYMEVTPPTLVQTMVEGGSTLFSLPYYGETAYLTQSSQLYLESCVPALGNVFTISQSYRAEKSHTRRHLAEYSHLEAEAGFINFEDLLNLIEDLVCSVVDSVQKHPIAGPILKQLNPNFVPPSRPFLRMEYKDAITWLNEHGIKKEDGTDFVFGDDIPESPERQMTDAINRPILLNRFPGPIKAFYMPKCKDDPRVTESVDLLMPNVGEIVGGSMRISTLEQKLEAFKTQGLKPEEYHFYLDLGKYGGFPRGGFGLGIERFMAWIADRYTVRDCSLYPRFPGRCTP</sequence>
<dbReference type="NCBIfam" id="TIGR00457">
    <property type="entry name" value="asnS"/>
    <property type="match status" value="1"/>
</dbReference>
<dbReference type="PROSITE" id="PS50862">
    <property type="entry name" value="AA_TRNA_LIGASE_II"/>
    <property type="match status" value="1"/>
</dbReference>
<evidence type="ECO:0000256" key="12">
    <source>
        <dbReference type="SAM" id="Coils"/>
    </source>
</evidence>
<dbReference type="Pfam" id="PF00152">
    <property type="entry name" value="tRNA-synt_2"/>
    <property type="match status" value="1"/>
</dbReference>
<dbReference type="GO" id="GO:0005524">
    <property type="term" value="F:ATP binding"/>
    <property type="evidence" value="ECO:0007669"/>
    <property type="project" value="UniProtKB-KW"/>
</dbReference>
<keyword evidence="6" id="KW-0547">Nucleotide-binding</keyword>
<evidence type="ECO:0000256" key="8">
    <source>
        <dbReference type="ARBA" id="ARBA00022917"/>
    </source>
</evidence>
<dbReference type="Pfam" id="PF20917">
    <property type="entry name" value="AsnRS_N"/>
    <property type="match status" value="1"/>
</dbReference>
<accession>A0A2T9ZJZ0</accession>
<dbReference type="InterPro" id="IPR012340">
    <property type="entry name" value="NA-bd_OB-fold"/>
</dbReference>
<dbReference type="Gene3D" id="3.30.1910.20">
    <property type="entry name" value="asparaginyl-tRNA synthetase, N-terminal domain"/>
    <property type="match status" value="1"/>
</dbReference>
<dbReference type="OrthoDB" id="1931232at2759"/>
<organism evidence="14 15">
    <name type="scientific">Smittium megazygosporum</name>
    <dbReference type="NCBI Taxonomy" id="133381"/>
    <lineage>
        <taxon>Eukaryota</taxon>
        <taxon>Fungi</taxon>
        <taxon>Fungi incertae sedis</taxon>
        <taxon>Zoopagomycota</taxon>
        <taxon>Kickxellomycotina</taxon>
        <taxon>Harpellomycetes</taxon>
        <taxon>Harpellales</taxon>
        <taxon>Legeriomycetaceae</taxon>
        <taxon>Smittium</taxon>
    </lineage>
</organism>
<name>A0A2T9ZJZ0_9FUNG</name>
<evidence type="ECO:0000313" key="14">
    <source>
        <dbReference type="EMBL" id="PVV04933.1"/>
    </source>
</evidence>
<keyword evidence="9" id="KW-0030">Aminoacyl-tRNA synthetase</keyword>
<dbReference type="EC" id="6.1.1.22" evidence="3"/>
<comment type="similarity">
    <text evidence="2">Belongs to the class-II aminoacyl-tRNA synthetase family.</text>
</comment>
<dbReference type="PANTHER" id="PTHR22594">
    <property type="entry name" value="ASPARTYL/LYSYL-TRNA SYNTHETASE"/>
    <property type="match status" value="1"/>
</dbReference>
<comment type="caution">
    <text evidence="14">The sequence shown here is derived from an EMBL/GenBank/DDBJ whole genome shotgun (WGS) entry which is preliminary data.</text>
</comment>
<keyword evidence="4" id="KW-0963">Cytoplasm</keyword>
<dbReference type="EMBL" id="MBFS01000061">
    <property type="protein sequence ID" value="PVV04933.1"/>
    <property type="molecule type" value="Genomic_DNA"/>
</dbReference>
<evidence type="ECO:0000256" key="3">
    <source>
        <dbReference type="ARBA" id="ARBA00012816"/>
    </source>
</evidence>
<evidence type="ECO:0000256" key="11">
    <source>
        <dbReference type="ARBA" id="ARBA00047844"/>
    </source>
</evidence>
<dbReference type="GO" id="GO:0006421">
    <property type="term" value="P:asparaginyl-tRNA aminoacylation"/>
    <property type="evidence" value="ECO:0007669"/>
    <property type="project" value="InterPro"/>
</dbReference>
<gene>
    <name evidence="14" type="ORF">BB560_000548</name>
</gene>
<dbReference type="SUPFAM" id="SSF55681">
    <property type="entry name" value="Class II aaRS and biotin synthetases"/>
    <property type="match status" value="1"/>
</dbReference>
<dbReference type="Gene3D" id="2.40.50.140">
    <property type="entry name" value="Nucleic acid-binding proteins"/>
    <property type="match status" value="1"/>
</dbReference>
<evidence type="ECO:0000259" key="13">
    <source>
        <dbReference type="PROSITE" id="PS50862"/>
    </source>
</evidence>
<evidence type="ECO:0000256" key="9">
    <source>
        <dbReference type="ARBA" id="ARBA00023146"/>
    </source>
</evidence>
<comment type="catalytic activity">
    <reaction evidence="11">
        <text>tRNA(Asn) + L-asparagine + ATP = L-asparaginyl-tRNA(Asn) + AMP + diphosphate + H(+)</text>
        <dbReference type="Rhea" id="RHEA:11180"/>
        <dbReference type="Rhea" id="RHEA-COMP:9659"/>
        <dbReference type="Rhea" id="RHEA-COMP:9674"/>
        <dbReference type="ChEBI" id="CHEBI:15378"/>
        <dbReference type="ChEBI" id="CHEBI:30616"/>
        <dbReference type="ChEBI" id="CHEBI:33019"/>
        <dbReference type="ChEBI" id="CHEBI:58048"/>
        <dbReference type="ChEBI" id="CHEBI:78442"/>
        <dbReference type="ChEBI" id="CHEBI:78515"/>
        <dbReference type="ChEBI" id="CHEBI:456215"/>
        <dbReference type="EC" id="6.1.1.22"/>
    </reaction>
</comment>
<evidence type="ECO:0000256" key="10">
    <source>
        <dbReference type="ARBA" id="ARBA00029886"/>
    </source>
</evidence>
<evidence type="ECO:0000313" key="15">
    <source>
        <dbReference type="Proteomes" id="UP000245609"/>
    </source>
</evidence>
<dbReference type="CDD" id="cd04323">
    <property type="entry name" value="AsnRS_cyto_like_N"/>
    <property type="match status" value="1"/>
</dbReference>
<dbReference type="InterPro" id="IPR004364">
    <property type="entry name" value="Aa-tRNA-synt_II"/>
</dbReference>
<dbReference type="GO" id="GO:0005737">
    <property type="term" value="C:cytoplasm"/>
    <property type="evidence" value="ECO:0007669"/>
    <property type="project" value="UniProtKB-SubCell"/>
</dbReference>
<dbReference type="PRINTS" id="PR01042">
    <property type="entry name" value="TRNASYNTHASP"/>
</dbReference>
<dbReference type="InterPro" id="IPR004522">
    <property type="entry name" value="Asn-tRNA-ligase"/>
</dbReference>
<keyword evidence="8" id="KW-0648">Protein biosynthesis</keyword>
<dbReference type="FunFam" id="2.40.50.140:FF:000151">
    <property type="entry name" value="Asparagine--tRNA ligase, cytoplasmic"/>
    <property type="match status" value="1"/>
</dbReference>
<keyword evidence="5" id="KW-0436">Ligase</keyword>